<keyword evidence="2" id="KW-1133">Transmembrane helix</keyword>
<protein>
    <submittedName>
        <fullName evidence="3">Uncharacterized protein</fullName>
    </submittedName>
</protein>
<gene>
    <name evidence="3" type="ORF">DPMN_060361</name>
</gene>
<feature type="compositionally biased region" description="Polar residues" evidence="1">
    <location>
        <begin position="572"/>
        <end position="586"/>
    </location>
</feature>
<evidence type="ECO:0000313" key="4">
    <source>
        <dbReference type="Proteomes" id="UP000828390"/>
    </source>
</evidence>
<feature type="transmembrane region" description="Helical" evidence="2">
    <location>
        <begin position="325"/>
        <end position="352"/>
    </location>
</feature>
<evidence type="ECO:0000256" key="2">
    <source>
        <dbReference type="SAM" id="Phobius"/>
    </source>
</evidence>
<dbReference type="EMBL" id="JAIWYP010000013">
    <property type="protein sequence ID" value="KAH3717568.1"/>
    <property type="molecule type" value="Genomic_DNA"/>
</dbReference>
<reference evidence="3" key="1">
    <citation type="journal article" date="2019" name="bioRxiv">
        <title>The Genome of the Zebra Mussel, Dreissena polymorpha: A Resource for Invasive Species Research.</title>
        <authorList>
            <person name="McCartney M.A."/>
            <person name="Auch B."/>
            <person name="Kono T."/>
            <person name="Mallez S."/>
            <person name="Zhang Y."/>
            <person name="Obille A."/>
            <person name="Becker A."/>
            <person name="Abrahante J.E."/>
            <person name="Garbe J."/>
            <person name="Badalamenti J.P."/>
            <person name="Herman A."/>
            <person name="Mangelson H."/>
            <person name="Liachko I."/>
            <person name="Sullivan S."/>
            <person name="Sone E.D."/>
            <person name="Koren S."/>
            <person name="Silverstein K.A.T."/>
            <person name="Beckman K.B."/>
            <person name="Gohl D.M."/>
        </authorList>
    </citation>
    <scope>NUCLEOTIDE SEQUENCE</scope>
    <source>
        <strain evidence="3">Duluth1</strain>
        <tissue evidence="3">Whole animal</tissue>
    </source>
</reference>
<feature type="region of interest" description="Disordered" evidence="1">
    <location>
        <begin position="755"/>
        <end position="810"/>
    </location>
</feature>
<name>A0A9D4C5S9_DREPO</name>
<keyword evidence="2" id="KW-0472">Membrane</keyword>
<feature type="compositionally biased region" description="Polar residues" evidence="1">
    <location>
        <begin position="766"/>
        <end position="786"/>
    </location>
</feature>
<keyword evidence="2" id="KW-0812">Transmembrane</keyword>
<proteinExistence type="predicted"/>
<sequence>MDYMGEKERRRYEWSEITMRQHEITIALFASSSLVIINVYAADAACTMPLLAGTWRTSSRGTWSVPANQSFISNFKSTHDARYPIVTITCEQSNETEYVLKYSSELFAGIVLDYYICLEIPSSHLESVSTIYIVTAFDSSSGEPFTSVPSLTCANTGYKTPQRTIMAVWENASLPDVAISLPNVIRGNYAANVTDQQSRIGNDTIITVCDDVTRIVITTNSSQTADIAFSNSGVMFALSYASVNDTTFIYTYNNDSSVDDVNTFTFVCWAITPDENNTLVYVTIFPRTCKLDQTGLSVPSGGQKLVLDPIVTCPATTPSSTDNTILIIIIVVSVIGGLIIIFLLIVLVYWLVKRQREQENMAKPVPRNIDNQKRRLITVKARRPKSSNDITKVKPTKATITSPTNRTVAVQASIWIGPIQPRTISGLKHEARPKTPPSPDKFVPFVGYIDRNLTRSKTNVDKDKNLLRTSTVIEQSEPPPKRPRVLAKRKHEPDSPRRVFVHQTPDAETKYIKHFSEEFEKLHPFPLEGNPQNYIQNPVIVDPDDKIIEPTVAKTSDEHVVAVAIGVNGTESKQPNITVTPTGNGTTEHEQKAEVNPGLNNHGLTTNSYKRASFMEQVHVVPNGTVIKQNTISTKQTFPKLTNESTSGNMNECRKNDIGVSLAQAGSIRKDQYRPIVNHRYYSPYALSLAQKEYMHQKNAWIRHKFHETLRSKKEIETMRRQENERAFEKWIREKQASMEKIRNTYKTTKKFSFKKHKKQKDTSFRSNASKQSTTEVESMVSLQSKPDTELLVPHDGISMVSHPSKPETV</sequence>
<feature type="region of interest" description="Disordered" evidence="1">
    <location>
        <begin position="470"/>
        <end position="497"/>
    </location>
</feature>
<evidence type="ECO:0000313" key="3">
    <source>
        <dbReference type="EMBL" id="KAH3717568.1"/>
    </source>
</evidence>
<organism evidence="3 4">
    <name type="scientific">Dreissena polymorpha</name>
    <name type="common">Zebra mussel</name>
    <name type="synonym">Mytilus polymorpha</name>
    <dbReference type="NCBI Taxonomy" id="45954"/>
    <lineage>
        <taxon>Eukaryota</taxon>
        <taxon>Metazoa</taxon>
        <taxon>Spiralia</taxon>
        <taxon>Lophotrochozoa</taxon>
        <taxon>Mollusca</taxon>
        <taxon>Bivalvia</taxon>
        <taxon>Autobranchia</taxon>
        <taxon>Heteroconchia</taxon>
        <taxon>Euheterodonta</taxon>
        <taxon>Imparidentia</taxon>
        <taxon>Neoheterodontei</taxon>
        <taxon>Myida</taxon>
        <taxon>Dreissenoidea</taxon>
        <taxon>Dreissenidae</taxon>
        <taxon>Dreissena</taxon>
    </lineage>
</organism>
<dbReference type="Proteomes" id="UP000828390">
    <property type="component" value="Unassembled WGS sequence"/>
</dbReference>
<feature type="compositionally biased region" description="Basic residues" evidence="1">
    <location>
        <begin position="481"/>
        <end position="490"/>
    </location>
</feature>
<feature type="region of interest" description="Disordered" evidence="1">
    <location>
        <begin position="572"/>
        <end position="601"/>
    </location>
</feature>
<reference evidence="3" key="2">
    <citation type="submission" date="2020-11" db="EMBL/GenBank/DDBJ databases">
        <authorList>
            <person name="McCartney M.A."/>
            <person name="Auch B."/>
            <person name="Kono T."/>
            <person name="Mallez S."/>
            <person name="Becker A."/>
            <person name="Gohl D.M."/>
            <person name="Silverstein K.A.T."/>
            <person name="Koren S."/>
            <person name="Bechman K.B."/>
            <person name="Herman A."/>
            <person name="Abrahante J.E."/>
            <person name="Garbe J."/>
        </authorList>
    </citation>
    <scope>NUCLEOTIDE SEQUENCE</scope>
    <source>
        <strain evidence="3">Duluth1</strain>
        <tissue evidence="3">Whole animal</tissue>
    </source>
</reference>
<keyword evidence="4" id="KW-1185">Reference proteome</keyword>
<evidence type="ECO:0000256" key="1">
    <source>
        <dbReference type="SAM" id="MobiDB-lite"/>
    </source>
</evidence>
<comment type="caution">
    <text evidence="3">The sequence shown here is derived from an EMBL/GenBank/DDBJ whole genome shotgun (WGS) entry which is preliminary data.</text>
</comment>
<dbReference type="AlphaFoldDB" id="A0A9D4C5S9"/>
<accession>A0A9D4C5S9</accession>